<reference evidence="2 3" key="1">
    <citation type="submission" date="2020-09" db="EMBL/GenBank/DDBJ databases">
        <title>De no assembly of potato wild relative species, Solanum commersonii.</title>
        <authorList>
            <person name="Cho K."/>
        </authorList>
    </citation>
    <scope>NUCLEOTIDE SEQUENCE [LARGE SCALE GENOMIC DNA]</scope>
    <source>
        <strain evidence="2">LZ3.2</strain>
        <tissue evidence="2">Leaf</tissue>
    </source>
</reference>
<proteinExistence type="predicted"/>
<dbReference type="EMBL" id="JACXVP010000006">
    <property type="protein sequence ID" value="KAG5599965.1"/>
    <property type="molecule type" value="Genomic_DNA"/>
</dbReference>
<comment type="caution">
    <text evidence="2">The sequence shown here is derived from an EMBL/GenBank/DDBJ whole genome shotgun (WGS) entry which is preliminary data.</text>
</comment>
<organism evidence="2 3">
    <name type="scientific">Solanum commersonii</name>
    <name type="common">Commerson's wild potato</name>
    <name type="synonym">Commerson's nightshade</name>
    <dbReference type="NCBI Taxonomy" id="4109"/>
    <lineage>
        <taxon>Eukaryota</taxon>
        <taxon>Viridiplantae</taxon>
        <taxon>Streptophyta</taxon>
        <taxon>Embryophyta</taxon>
        <taxon>Tracheophyta</taxon>
        <taxon>Spermatophyta</taxon>
        <taxon>Magnoliopsida</taxon>
        <taxon>eudicotyledons</taxon>
        <taxon>Gunneridae</taxon>
        <taxon>Pentapetalae</taxon>
        <taxon>asterids</taxon>
        <taxon>lamiids</taxon>
        <taxon>Solanales</taxon>
        <taxon>Solanaceae</taxon>
        <taxon>Solanoideae</taxon>
        <taxon>Solaneae</taxon>
        <taxon>Solanum</taxon>
    </lineage>
</organism>
<keyword evidence="3" id="KW-1185">Reference proteome</keyword>
<name>A0A9J5YIV4_SOLCO</name>
<gene>
    <name evidence="2" type="ORF">H5410_031335</name>
</gene>
<evidence type="ECO:0000313" key="3">
    <source>
        <dbReference type="Proteomes" id="UP000824120"/>
    </source>
</evidence>
<dbReference type="AlphaFoldDB" id="A0A9J5YIV4"/>
<sequence length="79" mass="8662">MAEANLKGGSPHNQGAKTIGTIDGEMMPCLEGIDRHEEQALEALGVGMLFVLFAMPDQITKLTQDLLRVKKISRTTKHE</sequence>
<evidence type="ECO:0000313" key="2">
    <source>
        <dbReference type="EMBL" id="KAG5599965.1"/>
    </source>
</evidence>
<dbReference type="Proteomes" id="UP000824120">
    <property type="component" value="Chromosome 6"/>
</dbReference>
<evidence type="ECO:0000256" key="1">
    <source>
        <dbReference type="SAM" id="MobiDB-lite"/>
    </source>
</evidence>
<accession>A0A9J5YIV4</accession>
<protein>
    <submittedName>
        <fullName evidence="2">Uncharacterized protein</fullName>
    </submittedName>
</protein>
<feature type="region of interest" description="Disordered" evidence="1">
    <location>
        <begin position="1"/>
        <end position="20"/>
    </location>
</feature>